<reference evidence="1 2" key="1">
    <citation type="submission" date="2017-06" db="EMBL/GenBank/DDBJ databases">
        <title>Whole Genome Sequences of Colwellia marinimaniae MTCD1.</title>
        <authorList>
            <person name="Kusumoto H."/>
            <person name="Inoue M."/>
            <person name="Tanikawa K."/>
            <person name="Maeji H."/>
            <person name="Cameron J.H."/>
            <person name="Bartlett D.H."/>
        </authorList>
    </citation>
    <scope>NUCLEOTIDE SEQUENCE [LARGE SCALE GENOMIC DNA]</scope>
    <source>
        <strain evidence="1 2">MTCD1</strain>
    </source>
</reference>
<organism evidence="1 2">
    <name type="scientific">Colwellia marinimaniae</name>
    <dbReference type="NCBI Taxonomy" id="1513592"/>
    <lineage>
        <taxon>Bacteria</taxon>
        <taxon>Pseudomonadati</taxon>
        <taxon>Pseudomonadota</taxon>
        <taxon>Gammaproteobacteria</taxon>
        <taxon>Alteromonadales</taxon>
        <taxon>Colwelliaceae</taxon>
        <taxon>Colwellia</taxon>
    </lineage>
</organism>
<dbReference type="RefSeq" id="WP_057180485.1">
    <property type="nucleotide sequence ID" value="NZ_BDQM01000033.1"/>
</dbReference>
<dbReference type="InterPro" id="IPR027417">
    <property type="entry name" value="P-loop_NTPase"/>
</dbReference>
<sequence>MSVLPIHYAEVEAIYNQTIGSGYKTLAVTSAIAGEGKTTIAQAIVERAQIVGKKVLLVEMNTFNPALSEQLLMSMNNHVAENEIIAIESKGYSLLPAPQNIRDVLQYRESKFLLAAIKRWLVDFDCIIFDTSALTSLNQSNIAAEIISEVCQGTILVIEAGRTPASSIQESIEKLKNKKVNLIGSVLNDKSNPSLLVELQRESHRLNWLCPVLMSKLRKKLASTVLLNVSI</sequence>
<name>A0ABQ0MYI0_9GAMM</name>
<protein>
    <submittedName>
        <fullName evidence="1">Chromosome partitioning ATPase</fullName>
    </submittedName>
</protein>
<gene>
    <name evidence="1" type="primary">sypD</name>
    <name evidence="1" type="ORF">MTCD1_03042</name>
</gene>
<dbReference type="EMBL" id="BDQM01000033">
    <property type="protein sequence ID" value="GAW97415.1"/>
    <property type="molecule type" value="Genomic_DNA"/>
</dbReference>
<dbReference type="PANTHER" id="PTHR32309:SF13">
    <property type="entry name" value="FERRIC ENTEROBACTIN TRANSPORT PROTEIN FEPE"/>
    <property type="match status" value="1"/>
</dbReference>
<dbReference type="Gene3D" id="3.40.50.300">
    <property type="entry name" value="P-loop containing nucleotide triphosphate hydrolases"/>
    <property type="match status" value="1"/>
</dbReference>
<evidence type="ECO:0000313" key="2">
    <source>
        <dbReference type="Proteomes" id="UP000197068"/>
    </source>
</evidence>
<dbReference type="Proteomes" id="UP000197068">
    <property type="component" value="Unassembled WGS sequence"/>
</dbReference>
<accession>A0ABQ0MYI0</accession>
<dbReference type="SUPFAM" id="SSF52540">
    <property type="entry name" value="P-loop containing nucleoside triphosphate hydrolases"/>
    <property type="match status" value="1"/>
</dbReference>
<dbReference type="InterPro" id="IPR050445">
    <property type="entry name" value="Bact_polysacc_biosynth/exp"/>
</dbReference>
<keyword evidence="2" id="KW-1185">Reference proteome</keyword>
<proteinExistence type="predicted"/>
<dbReference type="PANTHER" id="PTHR32309">
    <property type="entry name" value="TYROSINE-PROTEIN KINASE"/>
    <property type="match status" value="1"/>
</dbReference>
<evidence type="ECO:0000313" key="1">
    <source>
        <dbReference type="EMBL" id="GAW97415.1"/>
    </source>
</evidence>
<comment type="caution">
    <text evidence="1">The sequence shown here is derived from an EMBL/GenBank/DDBJ whole genome shotgun (WGS) entry which is preliminary data.</text>
</comment>